<evidence type="ECO:0000259" key="8">
    <source>
        <dbReference type="PROSITE" id="PS50075"/>
    </source>
</evidence>
<evidence type="ECO:0000256" key="1">
    <source>
        <dbReference type="ARBA" id="ARBA00003180"/>
    </source>
</evidence>
<sequence length="77" mass="8493">MSDTLATLDAVIVHVLPELTGKVEAAQRLTTDLGIDSMSIVEIVFQLERQLGIEIPDAEMESAETVQDIVDLIDRNR</sequence>
<dbReference type="Pfam" id="PF00550">
    <property type="entry name" value="PP-binding"/>
    <property type="match status" value="1"/>
</dbReference>
<evidence type="ECO:0000256" key="6">
    <source>
        <dbReference type="ARBA" id="ARBA00023098"/>
    </source>
</evidence>
<evidence type="ECO:0000313" key="10">
    <source>
        <dbReference type="Proteomes" id="UP001596512"/>
    </source>
</evidence>
<dbReference type="PANTHER" id="PTHR20863">
    <property type="entry name" value="ACYL CARRIER PROTEIN"/>
    <property type="match status" value="1"/>
</dbReference>
<reference evidence="10" key="1">
    <citation type="journal article" date="2019" name="Int. J. Syst. Evol. Microbiol.">
        <title>The Global Catalogue of Microorganisms (GCM) 10K type strain sequencing project: providing services to taxonomists for standard genome sequencing and annotation.</title>
        <authorList>
            <consortium name="The Broad Institute Genomics Platform"/>
            <consortium name="The Broad Institute Genome Sequencing Center for Infectious Disease"/>
            <person name="Wu L."/>
            <person name="Ma J."/>
        </authorList>
    </citation>
    <scope>NUCLEOTIDE SEQUENCE [LARGE SCALE GENOMIC DNA]</scope>
    <source>
        <strain evidence="10">JCM 17695</strain>
    </source>
</reference>
<dbReference type="InterPro" id="IPR006162">
    <property type="entry name" value="Ppantetheine_attach_site"/>
</dbReference>
<organism evidence="9 10">
    <name type="scientific">Actinokineospora soli</name>
    <dbReference type="NCBI Taxonomy" id="1048753"/>
    <lineage>
        <taxon>Bacteria</taxon>
        <taxon>Bacillati</taxon>
        <taxon>Actinomycetota</taxon>
        <taxon>Actinomycetes</taxon>
        <taxon>Pseudonocardiales</taxon>
        <taxon>Pseudonocardiaceae</taxon>
        <taxon>Actinokineospora</taxon>
    </lineage>
</organism>
<dbReference type="InterPro" id="IPR003231">
    <property type="entry name" value="ACP"/>
</dbReference>
<keyword evidence="3" id="KW-0444">Lipid biosynthesis</keyword>
<dbReference type="Proteomes" id="UP001596512">
    <property type="component" value="Unassembled WGS sequence"/>
</dbReference>
<accession>A0ABW2TPR0</accession>
<keyword evidence="10" id="KW-1185">Reference proteome</keyword>
<gene>
    <name evidence="9" type="ORF">ACFQV2_22120</name>
</gene>
<keyword evidence="6" id="KW-0443">Lipid metabolism</keyword>
<keyword evidence="4" id="KW-0597">Phosphoprotein</keyword>
<evidence type="ECO:0000256" key="3">
    <source>
        <dbReference type="ARBA" id="ARBA00022516"/>
    </source>
</evidence>
<comment type="function">
    <text evidence="1">Carrier of the growing fatty acid chain in fatty acid biosynthesis.</text>
</comment>
<dbReference type="SMART" id="SM00823">
    <property type="entry name" value="PKS_PP"/>
    <property type="match status" value="1"/>
</dbReference>
<evidence type="ECO:0000313" key="9">
    <source>
        <dbReference type="EMBL" id="MFC7615780.1"/>
    </source>
</evidence>
<dbReference type="PROSITE" id="PS00012">
    <property type="entry name" value="PHOSPHOPANTETHEINE"/>
    <property type="match status" value="1"/>
</dbReference>
<feature type="domain" description="Carrier" evidence="8">
    <location>
        <begin position="2"/>
        <end position="77"/>
    </location>
</feature>
<dbReference type="PROSITE" id="PS50075">
    <property type="entry name" value="CARRIER"/>
    <property type="match status" value="1"/>
</dbReference>
<evidence type="ECO:0000256" key="4">
    <source>
        <dbReference type="ARBA" id="ARBA00022553"/>
    </source>
</evidence>
<proteinExistence type="predicted"/>
<dbReference type="SUPFAM" id="SSF47336">
    <property type="entry name" value="ACP-like"/>
    <property type="match status" value="1"/>
</dbReference>
<dbReference type="Gene3D" id="1.10.1200.10">
    <property type="entry name" value="ACP-like"/>
    <property type="match status" value="1"/>
</dbReference>
<dbReference type="InterPro" id="IPR009081">
    <property type="entry name" value="PP-bd_ACP"/>
</dbReference>
<protein>
    <submittedName>
        <fullName evidence="9">Acyl carrier protein</fullName>
    </submittedName>
</protein>
<keyword evidence="5" id="KW-0276">Fatty acid metabolism</keyword>
<dbReference type="EMBL" id="JBHTEY010000004">
    <property type="protein sequence ID" value="MFC7615780.1"/>
    <property type="molecule type" value="Genomic_DNA"/>
</dbReference>
<comment type="caution">
    <text evidence="9">The sequence shown here is derived from an EMBL/GenBank/DDBJ whole genome shotgun (WGS) entry which is preliminary data.</text>
</comment>
<evidence type="ECO:0000256" key="2">
    <source>
        <dbReference type="ARBA" id="ARBA00022450"/>
    </source>
</evidence>
<dbReference type="InterPro" id="IPR036736">
    <property type="entry name" value="ACP-like_sf"/>
</dbReference>
<keyword evidence="2" id="KW-0596">Phosphopantetheine</keyword>
<name>A0ABW2TPR0_9PSEU</name>
<dbReference type="PANTHER" id="PTHR20863:SF76">
    <property type="entry name" value="CARRIER DOMAIN-CONTAINING PROTEIN"/>
    <property type="match status" value="1"/>
</dbReference>
<evidence type="ECO:0000256" key="5">
    <source>
        <dbReference type="ARBA" id="ARBA00022832"/>
    </source>
</evidence>
<dbReference type="InterPro" id="IPR020806">
    <property type="entry name" value="PKS_PP-bd"/>
</dbReference>
<keyword evidence="7" id="KW-0275">Fatty acid biosynthesis</keyword>
<evidence type="ECO:0000256" key="7">
    <source>
        <dbReference type="ARBA" id="ARBA00023160"/>
    </source>
</evidence>